<comment type="subcellular location">
    <subcellularLocation>
        <location evidence="2">Nucleus</location>
    </subcellularLocation>
</comment>
<protein>
    <submittedName>
        <fullName evidence="5">Protein ENL-like isoform X1</fullName>
    </submittedName>
</protein>
<dbReference type="AlphaFoldDB" id="A0AAV1FIN2"/>
<dbReference type="PROSITE" id="PS51037">
    <property type="entry name" value="YEATS"/>
    <property type="match status" value="1"/>
</dbReference>
<evidence type="ECO:0000256" key="2">
    <source>
        <dbReference type="PROSITE-ProRule" id="PRU00376"/>
    </source>
</evidence>
<dbReference type="PANTHER" id="PTHR47827:SF4">
    <property type="entry name" value="PROTEIN ENL"/>
    <property type="match status" value="1"/>
</dbReference>
<sequence length="103" mass="11436">MPIEVHSNNKDKPKKMCFKYNLFLNSEDDFLLCETLTFHTPSKEFRRKLIQAGGIVLFPEEAETAPESSSHSPIPQRKKIKTSHVTGEPCKGGSGDSSQAAKS</sequence>
<proteinExistence type="predicted"/>
<dbReference type="GO" id="GO:0003682">
    <property type="term" value="F:chromatin binding"/>
    <property type="evidence" value="ECO:0007669"/>
    <property type="project" value="TreeGrafter"/>
</dbReference>
<evidence type="ECO:0000256" key="1">
    <source>
        <dbReference type="ARBA" id="ARBA00023242"/>
    </source>
</evidence>
<evidence type="ECO:0000256" key="3">
    <source>
        <dbReference type="SAM" id="MobiDB-lite"/>
    </source>
</evidence>
<feature type="region of interest" description="Disordered" evidence="3">
    <location>
        <begin position="61"/>
        <end position="103"/>
    </location>
</feature>
<dbReference type="InterPro" id="IPR038704">
    <property type="entry name" value="YEAST_sf"/>
</dbReference>
<dbReference type="InterPro" id="IPR052790">
    <property type="entry name" value="YEATS_domain"/>
</dbReference>
<dbReference type="Gene3D" id="2.60.40.1970">
    <property type="entry name" value="YEATS domain"/>
    <property type="match status" value="1"/>
</dbReference>
<keyword evidence="6" id="KW-1185">Reference proteome</keyword>
<accession>A0AAV1FIN2</accession>
<evidence type="ECO:0000259" key="4">
    <source>
        <dbReference type="PROSITE" id="PS51037"/>
    </source>
</evidence>
<organism evidence="5 6">
    <name type="scientific">Xyrichtys novacula</name>
    <name type="common">Pearly razorfish</name>
    <name type="synonym">Hemipteronotus novacula</name>
    <dbReference type="NCBI Taxonomy" id="13765"/>
    <lineage>
        <taxon>Eukaryota</taxon>
        <taxon>Metazoa</taxon>
        <taxon>Chordata</taxon>
        <taxon>Craniata</taxon>
        <taxon>Vertebrata</taxon>
        <taxon>Euteleostomi</taxon>
        <taxon>Actinopterygii</taxon>
        <taxon>Neopterygii</taxon>
        <taxon>Teleostei</taxon>
        <taxon>Neoteleostei</taxon>
        <taxon>Acanthomorphata</taxon>
        <taxon>Eupercaria</taxon>
        <taxon>Labriformes</taxon>
        <taxon>Labridae</taxon>
        <taxon>Xyrichtys</taxon>
    </lineage>
</organism>
<dbReference type="Proteomes" id="UP001178508">
    <property type="component" value="Chromosome 7"/>
</dbReference>
<dbReference type="GO" id="GO:0045893">
    <property type="term" value="P:positive regulation of DNA-templated transcription"/>
    <property type="evidence" value="ECO:0007669"/>
    <property type="project" value="TreeGrafter"/>
</dbReference>
<gene>
    <name evidence="5" type="ORF">XNOV1_A041090</name>
</gene>
<name>A0AAV1FIN2_XYRNO</name>
<dbReference type="EMBL" id="OY660870">
    <property type="protein sequence ID" value="CAJ1060948.1"/>
    <property type="molecule type" value="Genomic_DNA"/>
</dbReference>
<evidence type="ECO:0000313" key="6">
    <source>
        <dbReference type="Proteomes" id="UP001178508"/>
    </source>
</evidence>
<keyword evidence="1 2" id="KW-0539">Nucleus</keyword>
<evidence type="ECO:0000313" key="5">
    <source>
        <dbReference type="EMBL" id="CAJ1060948.1"/>
    </source>
</evidence>
<feature type="domain" description="YEATS" evidence="4">
    <location>
        <begin position="1"/>
        <end position="52"/>
    </location>
</feature>
<dbReference type="PANTHER" id="PTHR47827">
    <property type="entry name" value="AHD DOMAIN-CONTAINING PROTEIN"/>
    <property type="match status" value="1"/>
</dbReference>
<reference evidence="5" key="1">
    <citation type="submission" date="2023-08" db="EMBL/GenBank/DDBJ databases">
        <authorList>
            <person name="Alioto T."/>
            <person name="Alioto T."/>
            <person name="Gomez Garrido J."/>
        </authorList>
    </citation>
    <scope>NUCLEOTIDE SEQUENCE</scope>
</reference>
<dbReference type="GO" id="GO:0008023">
    <property type="term" value="C:transcription elongation factor complex"/>
    <property type="evidence" value="ECO:0007669"/>
    <property type="project" value="TreeGrafter"/>
</dbReference>
<dbReference type="InterPro" id="IPR055129">
    <property type="entry name" value="YEATS_dom"/>
</dbReference>